<accession>A0A846ZM22</accession>
<dbReference type="AlphaFoldDB" id="A0A846ZM22"/>
<name>A0A846ZM22_9GAMM</name>
<gene>
    <name evidence="1" type="ORF">HF690_06510</name>
</gene>
<keyword evidence="2" id="KW-1185">Reference proteome</keyword>
<comment type="caution">
    <text evidence="1">The sequence shown here is derived from an EMBL/GenBank/DDBJ whole genome shotgun (WGS) entry which is preliminary data.</text>
</comment>
<proteinExistence type="predicted"/>
<reference evidence="1 2" key="1">
    <citation type="journal article" date="2017" name="Int. J. Syst. Evol. Microbiol.">
        <title>Oleiagrimonas citrea sp. nov., a marine bacterium isolated from tidal flat sediment and emended description of the genus Oleiagrimonas Fang et al. 2015 and Oleiagrimonas soli.</title>
        <authorList>
            <person name="Yang S.H."/>
            <person name="Seo H.S."/>
            <person name="Seong C.N."/>
            <person name="Kwon K.K."/>
        </authorList>
    </citation>
    <scope>NUCLEOTIDE SEQUENCE [LARGE SCALE GENOMIC DNA]</scope>
    <source>
        <strain evidence="1 2">MEBiC09124</strain>
    </source>
</reference>
<dbReference type="EMBL" id="JAAZQD010000002">
    <property type="protein sequence ID" value="NKZ38609.1"/>
    <property type="molecule type" value="Genomic_DNA"/>
</dbReference>
<evidence type="ECO:0000313" key="1">
    <source>
        <dbReference type="EMBL" id="NKZ38609.1"/>
    </source>
</evidence>
<protein>
    <submittedName>
        <fullName evidence="1">Pilus assembly protein</fullName>
    </submittedName>
</protein>
<sequence>MAIMLVALVPLAAGIALIGQYVHLRQRAQAAAREAAWAATADPALIDESLPQKEHMQTVILARQFGSADAAIQSDVQAPETLGDPMLTTFADKPLLKPEGVTLSVYSQAASPSYLDKGLNIIGKATKHLGNLPPNTKGLVTAEVHVQPEQIVGRDGTPLSFLGSLATEKLDFSARTVVLADSWDAAGGGESLDGKGVDTGNRRTVRNVIRPLVPTALIGDKFDKALSTIVNVLGKIPIVNRIFTPGFDQFRFGKTAPDVMPHDKLVEYKDAK</sequence>
<organism evidence="1 2">
    <name type="scientific">Oleiagrimonas citrea</name>
    <dbReference type="NCBI Taxonomy" id="1665687"/>
    <lineage>
        <taxon>Bacteria</taxon>
        <taxon>Pseudomonadati</taxon>
        <taxon>Pseudomonadota</taxon>
        <taxon>Gammaproteobacteria</taxon>
        <taxon>Lysobacterales</taxon>
        <taxon>Rhodanobacteraceae</taxon>
        <taxon>Oleiagrimonas</taxon>
    </lineage>
</organism>
<dbReference type="Proteomes" id="UP000541636">
    <property type="component" value="Unassembled WGS sequence"/>
</dbReference>
<evidence type="ECO:0000313" key="2">
    <source>
        <dbReference type="Proteomes" id="UP000541636"/>
    </source>
</evidence>